<gene>
    <name evidence="1" type="ORF">Cni_G09870</name>
</gene>
<dbReference type="AlphaFoldDB" id="A0AAQ3Q9D0"/>
<protein>
    <submittedName>
        <fullName evidence="1">Uncharacterized protein</fullName>
    </submittedName>
</protein>
<dbReference type="Proteomes" id="UP001327560">
    <property type="component" value="Chromosome 3"/>
</dbReference>
<name>A0AAQ3Q9D0_9LILI</name>
<accession>A0AAQ3Q9D0</accession>
<evidence type="ECO:0000313" key="2">
    <source>
        <dbReference type="Proteomes" id="UP001327560"/>
    </source>
</evidence>
<sequence length="132" mass="14951">MYPVVTADSDEAPQLLNDSCAMRDRPVSMDLFLPPSDSTLNRVGYLAERCVVVSVVGSLKEDANVAGFLASCFKDEAAHRRLWRQRRLLDGRLLITTPAGNDSLYKRTLLRRSSFRVDDWIEEGVLEFIFNL</sequence>
<evidence type="ECO:0000313" key="1">
    <source>
        <dbReference type="EMBL" id="WOL01156.1"/>
    </source>
</evidence>
<keyword evidence="2" id="KW-1185">Reference proteome</keyword>
<proteinExistence type="predicted"/>
<reference evidence="1 2" key="1">
    <citation type="submission" date="2023-10" db="EMBL/GenBank/DDBJ databases">
        <title>Chromosome-scale genome assembly provides insights into flower coloration mechanisms of Canna indica.</title>
        <authorList>
            <person name="Li C."/>
        </authorList>
    </citation>
    <scope>NUCLEOTIDE SEQUENCE [LARGE SCALE GENOMIC DNA]</scope>
    <source>
        <tissue evidence="1">Flower</tissue>
    </source>
</reference>
<dbReference type="EMBL" id="CP136892">
    <property type="protein sequence ID" value="WOL01156.1"/>
    <property type="molecule type" value="Genomic_DNA"/>
</dbReference>
<organism evidence="1 2">
    <name type="scientific">Canna indica</name>
    <name type="common">Indian-shot</name>
    <dbReference type="NCBI Taxonomy" id="4628"/>
    <lineage>
        <taxon>Eukaryota</taxon>
        <taxon>Viridiplantae</taxon>
        <taxon>Streptophyta</taxon>
        <taxon>Embryophyta</taxon>
        <taxon>Tracheophyta</taxon>
        <taxon>Spermatophyta</taxon>
        <taxon>Magnoliopsida</taxon>
        <taxon>Liliopsida</taxon>
        <taxon>Zingiberales</taxon>
        <taxon>Cannaceae</taxon>
        <taxon>Canna</taxon>
    </lineage>
</organism>